<proteinExistence type="inferred from homology"/>
<evidence type="ECO:0000256" key="3">
    <source>
        <dbReference type="ARBA" id="ARBA00022722"/>
    </source>
</evidence>
<evidence type="ECO:0000256" key="10">
    <source>
        <dbReference type="ARBA" id="ARBA00023204"/>
    </source>
</evidence>
<dbReference type="NCBIfam" id="NF002581">
    <property type="entry name" value="PRK02234.1-2"/>
    <property type="match status" value="1"/>
</dbReference>
<feature type="site" description="Transition state stabilizer" evidence="13">
    <location>
        <position position="106"/>
    </location>
</feature>
<evidence type="ECO:0000256" key="11">
    <source>
        <dbReference type="ARBA" id="ARBA00023447"/>
    </source>
</evidence>
<comment type="caution">
    <text evidence="16">The sequence shown here is derived from an EMBL/GenBank/DDBJ whole genome shotgun (WGS) entry which is preliminary data.</text>
</comment>
<dbReference type="NCBIfam" id="NF002584">
    <property type="entry name" value="PRK02234.1-5"/>
    <property type="match status" value="1"/>
</dbReference>
<keyword evidence="4 13" id="KW-0479">Metal-binding</keyword>
<evidence type="ECO:0000313" key="17">
    <source>
        <dbReference type="Proteomes" id="UP000094784"/>
    </source>
</evidence>
<gene>
    <name evidence="13" type="primary">recU</name>
    <name evidence="16" type="ORF">BG258_07180</name>
</gene>
<evidence type="ECO:0000256" key="1">
    <source>
        <dbReference type="ARBA" id="ARBA00004496"/>
    </source>
</evidence>
<dbReference type="EMBL" id="MECQ01000001">
    <property type="protein sequence ID" value="ODV55700.1"/>
    <property type="molecule type" value="Genomic_DNA"/>
</dbReference>
<evidence type="ECO:0000256" key="14">
    <source>
        <dbReference type="NCBIfam" id="TIGR00648"/>
    </source>
</evidence>
<evidence type="ECO:0000256" key="9">
    <source>
        <dbReference type="ARBA" id="ARBA00023172"/>
    </source>
</evidence>
<evidence type="ECO:0000256" key="5">
    <source>
        <dbReference type="ARBA" id="ARBA00022759"/>
    </source>
</evidence>
<dbReference type="GO" id="GO:0000287">
    <property type="term" value="F:magnesium ion binding"/>
    <property type="evidence" value="ECO:0007669"/>
    <property type="project" value="UniProtKB-UniRule"/>
</dbReference>
<dbReference type="InterPro" id="IPR011335">
    <property type="entry name" value="Restrct_endonuc-II-like"/>
</dbReference>
<dbReference type="GO" id="GO:0003676">
    <property type="term" value="F:nucleic acid binding"/>
    <property type="evidence" value="ECO:0007669"/>
    <property type="project" value="InterPro"/>
</dbReference>
<evidence type="ECO:0000256" key="4">
    <source>
        <dbReference type="ARBA" id="ARBA00022723"/>
    </source>
</evidence>
<dbReference type="PIRSF" id="PIRSF037785">
    <property type="entry name" value="RecU"/>
    <property type="match status" value="1"/>
</dbReference>
<keyword evidence="8 13" id="KW-0460">Magnesium</keyword>
<dbReference type="InterPro" id="IPR011856">
    <property type="entry name" value="tRNA_endonuc-like_dom_sf"/>
</dbReference>
<keyword evidence="10 13" id="KW-0234">DNA repair</keyword>
<dbReference type="Pfam" id="PF03838">
    <property type="entry name" value="RecU"/>
    <property type="match status" value="1"/>
</dbReference>
<comment type="function">
    <text evidence="13">Endonuclease that resolves Holliday junction intermediates in genetic recombination. Cleaves mobile four-strand junctions by introducing symmetrical nicks in paired strands. Promotes annealing of linear ssDNA with homologous dsDNA. Required for DNA repair, homologous recombination and chromosome segregation.</text>
</comment>
<evidence type="ECO:0000256" key="7">
    <source>
        <dbReference type="ARBA" id="ARBA00022801"/>
    </source>
</evidence>
<dbReference type="CDD" id="cd22354">
    <property type="entry name" value="RecU-like"/>
    <property type="match status" value="1"/>
</dbReference>
<dbReference type="NCBIfam" id="TIGR00648">
    <property type="entry name" value="recU"/>
    <property type="match status" value="1"/>
</dbReference>
<evidence type="ECO:0000256" key="12">
    <source>
        <dbReference type="ARBA" id="ARBA00029523"/>
    </source>
</evidence>
<evidence type="ECO:0000256" key="15">
    <source>
        <dbReference type="SAM" id="MobiDB-lite"/>
    </source>
</evidence>
<keyword evidence="5 13" id="KW-0255">Endonuclease</keyword>
<keyword evidence="7 13" id="KW-0378">Hydrolase</keyword>
<dbReference type="HAMAP" id="MF_00130">
    <property type="entry name" value="RecU"/>
    <property type="match status" value="1"/>
</dbReference>
<keyword evidence="9 13" id="KW-0233">DNA recombination</keyword>
<feature type="binding site" evidence="13">
    <location>
        <position position="91"/>
    </location>
    <ligand>
        <name>Mg(2+)</name>
        <dbReference type="ChEBI" id="CHEBI:18420"/>
    </ligand>
</feature>
<comment type="catalytic activity">
    <reaction evidence="13">
        <text>Endonucleolytic cleavage at a junction such as a reciprocal single-stranded crossover between two homologous DNA duplexes (Holliday junction).</text>
        <dbReference type="EC" id="3.1.21.10"/>
    </reaction>
</comment>
<comment type="subcellular location">
    <subcellularLocation>
        <location evidence="1 13">Cytoplasm</location>
    </subcellularLocation>
</comment>
<dbReference type="GO" id="GO:0005737">
    <property type="term" value="C:cytoplasm"/>
    <property type="evidence" value="ECO:0007669"/>
    <property type="project" value="UniProtKB-SubCell"/>
</dbReference>
<evidence type="ECO:0000313" key="16">
    <source>
        <dbReference type="EMBL" id="ODV55700.1"/>
    </source>
</evidence>
<evidence type="ECO:0000256" key="13">
    <source>
        <dbReference type="HAMAP-Rule" id="MF_00130"/>
    </source>
</evidence>
<reference evidence="16 17" key="1">
    <citation type="submission" date="2016-09" db="EMBL/GenBank/DDBJ databases">
        <title>Draft genome sequence of the soil isolate, Lysinibacillus fusiformis M5, a potential hypoxanthine producer.</title>
        <authorList>
            <person name="Gallegos-Monterrosa R."/>
            <person name="Maroti G."/>
            <person name="Balint B."/>
            <person name="Kovacs A.T."/>
        </authorList>
    </citation>
    <scope>NUCLEOTIDE SEQUENCE [LARGE SCALE GENOMIC DNA]</scope>
    <source>
        <strain evidence="16 17">M5</strain>
    </source>
</reference>
<keyword evidence="2 13" id="KW-0963">Cytoplasm</keyword>
<dbReference type="RefSeq" id="WP_069480760.1">
    <property type="nucleotide sequence ID" value="NZ_JARTJZ010000005.1"/>
</dbReference>
<name>A0A1E4R5F7_9BACI</name>
<dbReference type="GO" id="GO:0007059">
    <property type="term" value="P:chromosome segregation"/>
    <property type="evidence" value="ECO:0007669"/>
    <property type="project" value="UniProtKB-UniRule"/>
</dbReference>
<organism evidence="16 17">
    <name type="scientific">Lysinibacillus fusiformis</name>
    <dbReference type="NCBI Taxonomy" id="28031"/>
    <lineage>
        <taxon>Bacteria</taxon>
        <taxon>Bacillati</taxon>
        <taxon>Bacillota</taxon>
        <taxon>Bacilli</taxon>
        <taxon>Bacillales</taxon>
        <taxon>Bacillaceae</taxon>
        <taxon>Lysinibacillus</taxon>
    </lineage>
</organism>
<keyword evidence="6 13" id="KW-0227">DNA damage</keyword>
<feature type="binding site" evidence="13">
    <location>
        <position position="123"/>
    </location>
    <ligand>
        <name>Mg(2+)</name>
        <dbReference type="ChEBI" id="CHEBI:18420"/>
    </ligand>
</feature>
<accession>A0A1E4R5F7</accession>
<dbReference type="OrthoDB" id="9783592at2"/>
<dbReference type="SUPFAM" id="SSF52980">
    <property type="entry name" value="Restriction endonuclease-like"/>
    <property type="match status" value="1"/>
</dbReference>
<dbReference type="Gene3D" id="3.40.1350.10">
    <property type="match status" value="1"/>
</dbReference>
<comment type="similarity">
    <text evidence="11 13">Belongs to the RecU family.</text>
</comment>
<evidence type="ECO:0000256" key="6">
    <source>
        <dbReference type="ARBA" id="ARBA00022763"/>
    </source>
</evidence>
<dbReference type="GO" id="GO:0006281">
    <property type="term" value="P:DNA repair"/>
    <property type="evidence" value="ECO:0007669"/>
    <property type="project" value="UniProtKB-UniRule"/>
</dbReference>
<dbReference type="InterPro" id="IPR004612">
    <property type="entry name" value="Resolv_RecU"/>
</dbReference>
<dbReference type="Proteomes" id="UP000094784">
    <property type="component" value="Unassembled WGS sequence"/>
</dbReference>
<dbReference type="EC" id="3.1.21.10" evidence="13 14"/>
<evidence type="ECO:0000256" key="8">
    <source>
        <dbReference type="ARBA" id="ARBA00022842"/>
    </source>
</evidence>
<protein>
    <recommendedName>
        <fullName evidence="12 13">Holliday junction resolvase RecU</fullName>
        <ecNumber evidence="13 14">3.1.21.10</ecNumber>
    </recommendedName>
    <alternativeName>
        <fullName evidence="13">Recombination protein U homolog</fullName>
    </alternativeName>
</protein>
<comment type="cofactor">
    <cofactor evidence="13">
        <name>Mg(2+)</name>
        <dbReference type="ChEBI" id="CHEBI:18420"/>
    </cofactor>
    <text evidence="13">Binds 1 Mg(2+) ion per subunit.</text>
</comment>
<feature type="binding site" evidence="13">
    <location>
        <position position="89"/>
    </location>
    <ligand>
        <name>Mg(2+)</name>
        <dbReference type="ChEBI" id="CHEBI:18420"/>
    </ligand>
</feature>
<feature type="region of interest" description="Disordered" evidence="15">
    <location>
        <begin position="1"/>
        <end position="31"/>
    </location>
</feature>
<dbReference type="GO" id="GO:0008821">
    <property type="term" value="F:crossover junction DNA endonuclease activity"/>
    <property type="evidence" value="ECO:0007669"/>
    <property type="project" value="UniProtKB-EC"/>
</dbReference>
<sequence>MTIRYPNGKLYTPNTSVQKTEKKSKSKDLSFSNRGKTLEDEINEANDYYIKRRLAIIHKKPVPVQIVKVEYPSRSAAVIREAYFRTPSTTDYNGVWNGHYIDFDAKETASKTSFPLKNIHEHQMTHMQQVTEQNGVAFIIVRFSAFERYFIVPYEVLQKAWQAMENGNRKSIPFSTIVEEAYEIPTSYYPRIDYLPIIQQLIDEKCCGFESEEK</sequence>
<feature type="binding site" evidence="13">
    <location>
        <position position="104"/>
    </location>
    <ligand>
        <name>Mg(2+)</name>
        <dbReference type="ChEBI" id="CHEBI:18420"/>
    </ligand>
</feature>
<feature type="compositionally biased region" description="Basic and acidic residues" evidence="15">
    <location>
        <begin position="19"/>
        <end position="28"/>
    </location>
</feature>
<evidence type="ECO:0000256" key="2">
    <source>
        <dbReference type="ARBA" id="ARBA00022490"/>
    </source>
</evidence>
<keyword evidence="3 13" id="KW-0540">Nuclease</keyword>
<dbReference type="AlphaFoldDB" id="A0A1E4R5F7"/>
<dbReference type="GO" id="GO:0006310">
    <property type="term" value="P:DNA recombination"/>
    <property type="evidence" value="ECO:0007669"/>
    <property type="project" value="UniProtKB-UniRule"/>
</dbReference>